<dbReference type="InterPro" id="IPR038765">
    <property type="entry name" value="Papain-like_cys_pep_sf"/>
</dbReference>
<dbReference type="SMART" id="SM01031">
    <property type="entry name" value="BHD_2"/>
    <property type="match status" value="1"/>
</dbReference>
<dbReference type="InterPro" id="IPR018327">
    <property type="entry name" value="BHD_2"/>
</dbReference>
<dbReference type="OrthoDB" id="300780at2759"/>
<feature type="compositionally biased region" description="Basic and acidic residues" evidence="8">
    <location>
        <begin position="861"/>
        <end position="880"/>
    </location>
</feature>
<evidence type="ECO:0008006" key="14">
    <source>
        <dbReference type="Google" id="ProtNLM"/>
    </source>
</evidence>
<dbReference type="PANTHER" id="PTHR12135:SF0">
    <property type="entry name" value="DNA REPAIR PROTEIN COMPLEMENTING XP-C CELLS"/>
    <property type="match status" value="1"/>
</dbReference>
<name>A0A9D3Q2D1_MEGAT</name>
<accession>A0A9D3Q2D1</accession>
<dbReference type="Proteomes" id="UP001046870">
    <property type="component" value="Chromosome 8"/>
</dbReference>
<dbReference type="Gene3D" id="3.30.70.2460">
    <property type="entry name" value="Rad4, beta-hairpin domain BHD3"/>
    <property type="match status" value="1"/>
</dbReference>
<evidence type="ECO:0000259" key="11">
    <source>
        <dbReference type="SMART" id="SM01032"/>
    </source>
</evidence>
<dbReference type="Pfam" id="PF10403">
    <property type="entry name" value="BHD_1"/>
    <property type="match status" value="1"/>
</dbReference>
<proteinExistence type="inferred from homology"/>
<dbReference type="InterPro" id="IPR018326">
    <property type="entry name" value="Rad4_beta-hairpin_dom1"/>
</dbReference>
<dbReference type="GO" id="GO:0000111">
    <property type="term" value="C:nucleotide-excision repair factor 2 complex"/>
    <property type="evidence" value="ECO:0007669"/>
    <property type="project" value="TreeGrafter"/>
</dbReference>
<feature type="region of interest" description="Disordered" evidence="8">
    <location>
        <begin position="813"/>
        <end position="880"/>
    </location>
</feature>
<dbReference type="SUPFAM" id="SSF54001">
    <property type="entry name" value="Cysteine proteinases"/>
    <property type="match status" value="1"/>
</dbReference>
<protein>
    <recommendedName>
        <fullName evidence="14">Xeroderma pigmentosum, complementation group C</fullName>
    </recommendedName>
</protein>
<keyword evidence="3" id="KW-0597">Phosphoprotein</keyword>
<keyword evidence="5" id="KW-0238">DNA-binding</keyword>
<evidence type="ECO:0000256" key="2">
    <source>
        <dbReference type="ARBA" id="ARBA00009525"/>
    </source>
</evidence>
<evidence type="ECO:0000256" key="1">
    <source>
        <dbReference type="ARBA" id="ARBA00004123"/>
    </source>
</evidence>
<evidence type="ECO:0000313" key="13">
    <source>
        <dbReference type="Proteomes" id="UP001046870"/>
    </source>
</evidence>
<dbReference type="GO" id="GO:0006289">
    <property type="term" value="P:nucleotide-excision repair"/>
    <property type="evidence" value="ECO:0007669"/>
    <property type="project" value="InterPro"/>
</dbReference>
<dbReference type="InterPro" id="IPR018328">
    <property type="entry name" value="Rad4_beta-hairpin_dom3"/>
</dbReference>
<dbReference type="PANTHER" id="PTHR12135">
    <property type="entry name" value="DNA REPAIR PROTEIN XP-C / RAD4"/>
    <property type="match status" value="1"/>
</dbReference>
<feature type="compositionally biased region" description="Basic residues" evidence="8">
    <location>
        <begin position="427"/>
        <end position="445"/>
    </location>
</feature>
<comment type="subcellular location">
    <subcellularLocation>
        <location evidence="1">Nucleus</location>
    </subcellularLocation>
</comment>
<evidence type="ECO:0000256" key="8">
    <source>
        <dbReference type="SAM" id="MobiDB-lite"/>
    </source>
</evidence>
<evidence type="ECO:0000259" key="9">
    <source>
        <dbReference type="SMART" id="SM01030"/>
    </source>
</evidence>
<dbReference type="EMBL" id="JAFDVH010000008">
    <property type="protein sequence ID" value="KAG7472647.1"/>
    <property type="molecule type" value="Genomic_DNA"/>
</dbReference>
<dbReference type="SMART" id="SM01030">
    <property type="entry name" value="BHD_1"/>
    <property type="match status" value="1"/>
</dbReference>
<comment type="similarity">
    <text evidence="2">Belongs to the XPC family.</text>
</comment>
<feature type="domain" description="Rad4 beta-hairpin" evidence="9">
    <location>
        <begin position="574"/>
        <end position="626"/>
    </location>
</feature>
<dbReference type="Gene3D" id="2.20.20.110">
    <property type="entry name" value="Rad4, beta-hairpin domain BHD1"/>
    <property type="match status" value="1"/>
</dbReference>
<reference evidence="12" key="1">
    <citation type="submission" date="2021-01" db="EMBL/GenBank/DDBJ databases">
        <authorList>
            <person name="Zahm M."/>
            <person name="Roques C."/>
            <person name="Cabau C."/>
            <person name="Klopp C."/>
            <person name="Donnadieu C."/>
            <person name="Jouanno E."/>
            <person name="Lampietro C."/>
            <person name="Louis A."/>
            <person name="Herpin A."/>
            <person name="Echchiki A."/>
            <person name="Berthelot C."/>
            <person name="Parey E."/>
            <person name="Roest-Crollius H."/>
            <person name="Braasch I."/>
            <person name="Postlethwait J."/>
            <person name="Bobe J."/>
            <person name="Montfort J."/>
            <person name="Bouchez O."/>
            <person name="Begum T."/>
            <person name="Mejri S."/>
            <person name="Adams A."/>
            <person name="Chen W.-J."/>
            <person name="Guiguen Y."/>
        </authorList>
    </citation>
    <scope>NUCLEOTIDE SEQUENCE</scope>
    <source>
        <strain evidence="12">YG-15Mar2019-1</strain>
        <tissue evidence="12">Brain</tissue>
    </source>
</reference>
<keyword evidence="4" id="KW-0227">DNA damage</keyword>
<dbReference type="GO" id="GO:0003697">
    <property type="term" value="F:single-stranded DNA binding"/>
    <property type="evidence" value="ECO:0007669"/>
    <property type="project" value="TreeGrafter"/>
</dbReference>
<evidence type="ECO:0000256" key="6">
    <source>
        <dbReference type="ARBA" id="ARBA00023204"/>
    </source>
</evidence>
<dbReference type="FunFam" id="3.30.70.2460:FF:000001">
    <property type="entry name" value="DNA repair protein Rad4 family"/>
    <property type="match status" value="1"/>
</dbReference>
<feature type="compositionally biased region" description="Acidic residues" evidence="8">
    <location>
        <begin position="398"/>
        <end position="408"/>
    </location>
</feature>
<evidence type="ECO:0000259" key="10">
    <source>
        <dbReference type="SMART" id="SM01031"/>
    </source>
</evidence>
<evidence type="ECO:0000313" key="12">
    <source>
        <dbReference type="EMBL" id="KAG7472647.1"/>
    </source>
</evidence>
<dbReference type="NCBIfam" id="TIGR00605">
    <property type="entry name" value="rad4"/>
    <property type="match status" value="1"/>
</dbReference>
<keyword evidence="7" id="KW-0539">Nucleus</keyword>
<dbReference type="InterPro" id="IPR042488">
    <property type="entry name" value="Rad4_BHD3_sf"/>
</dbReference>
<evidence type="ECO:0000256" key="3">
    <source>
        <dbReference type="ARBA" id="ARBA00022553"/>
    </source>
</evidence>
<organism evidence="12 13">
    <name type="scientific">Megalops atlanticus</name>
    <name type="common">Tarpon</name>
    <name type="synonym">Clupea gigantea</name>
    <dbReference type="NCBI Taxonomy" id="7932"/>
    <lineage>
        <taxon>Eukaryota</taxon>
        <taxon>Metazoa</taxon>
        <taxon>Chordata</taxon>
        <taxon>Craniata</taxon>
        <taxon>Vertebrata</taxon>
        <taxon>Euteleostomi</taxon>
        <taxon>Actinopterygii</taxon>
        <taxon>Neopterygii</taxon>
        <taxon>Teleostei</taxon>
        <taxon>Elopiformes</taxon>
        <taxon>Megalopidae</taxon>
        <taxon>Megalops</taxon>
    </lineage>
</organism>
<dbReference type="GO" id="GO:0006298">
    <property type="term" value="P:mismatch repair"/>
    <property type="evidence" value="ECO:0007669"/>
    <property type="project" value="TreeGrafter"/>
</dbReference>
<sequence>MTFYICGSSTLICERTYTTPAHVEFLVNMVKRKGLAHPVAKTDTKTLKQTAKAKAGGEKRTKKSGKTTAGCGSKYFPDPPSVKEEPVTITLSDDDDNDDITTPLNEGRATTAKVEKKEEEEDSEEEEWEDVEELTEPQCAQAQGEPVLPSQPVEIEIETPEHARKRQRREKREADFNTYLRRMMNRFNKDLQVDTHKVHLLCLVTNGMFRNRLCSEPDLLAVGLSVVPAHFTAVTPEQADTAFLSNLLQWFQSTFTLTPDLPQDPGDSPRAILERRFQTLSARNHQEMTHLFLIVLRSLQLFCRLVLSLQPLPLKLPSAKDKAKTSGSPPEKSPTEPKVSPGVKRGGDNSEGRGGPGGKKARKNGVKQEKEAEGAGQRPKNSQRRRVASKVCYKEDSSEGEGSSEGEEFQVPSEGDSEDSDGAANRQRSRKGRGKGAAPRRRRSKKETCSEEEEEEEEEEKGRWRGKRGVGEDEWLEVYLERVGRWVCLDVQRTEVGQVQQCSRQATQPLSYVLAVDGDGYLKDLSSRYDPTWMTSSRKRRVEPEWWEETLSGFRGPKSRREQREDQELQAKLLDKPLPTAISEFKNHPLYALKRHLLKYEALYPPTAAILGYCRGEAVYSRDCVHTLHSRDTWLKEARTVRLGEEPYKMVKGFSDRARKARQGSEQKDKDDLPLFGEWQTEEYQPPVAVDGKVPRNEYGNVYLFRPCMLPVGCVHMRLPNLHRVARKLDIDCAAAVTGFDFHCGFSHPVTDGYVVCEEHQEVLRAAWENEQEILEKKEREKREKRALDHWALLVKGLLIRERLKRRYGRQRAELPQTKEGDAELSSGEEDNTEVDGPAVTLAASWPQNRQEAETGGDTKPVSKRDKRGQEKHLFPFEKV</sequence>
<evidence type="ECO:0000256" key="4">
    <source>
        <dbReference type="ARBA" id="ARBA00022763"/>
    </source>
</evidence>
<dbReference type="GO" id="GO:0071942">
    <property type="term" value="C:XPC complex"/>
    <property type="evidence" value="ECO:0007669"/>
    <property type="project" value="TreeGrafter"/>
</dbReference>
<keyword evidence="13" id="KW-1185">Reference proteome</keyword>
<dbReference type="InterPro" id="IPR004583">
    <property type="entry name" value="DNA_repair_Rad4"/>
</dbReference>
<comment type="caution">
    <text evidence="12">The sequence shown here is derived from an EMBL/GenBank/DDBJ whole genome shotgun (WGS) entry which is preliminary data.</text>
</comment>
<dbReference type="Pfam" id="PF10405">
    <property type="entry name" value="BHD_3"/>
    <property type="match status" value="1"/>
</dbReference>
<feature type="region of interest" description="Disordered" evidence="8">
    <location>
        <begin position="318"/>
        <end position="467"/>
    </location>
</feature>
<feature type="compositionally biased region" description="Basic and acidic residues" evidence="8">
    <location>
        <begin position="813"/>
        <end position="822"/>
    </location>
</feature>
<dbReference type="GO" id="GO:0005737">
    <property type="term" value="C:cytoplasm"/>
    <property type="evidence" value="ECO:0007669"/>
    <property type="project" value="TreeGrafter"/>
</dbReference>
<dbReference type="Pfam" id="PF03835">
    <property type="entry name" value="Rad4"/>
    <property type="match status" value="1"/>
</dbReference>
<dbReference type="InterPro" id="IPR018026">
    <property type="entry name" value="DNA_repair_Rad4-like"/>
</dbReference>
<dbReference type="InterPro" id="IPR036985">
    <property type="entry name" value="Transglutaminase-like_sf"/>
</dbReference>
<dbReference type="Pfam" id="PF10404">
    <property type="entry name" value="BHD_2"/>
    <property type="match status" value="1"/>
</dbReference>
<keyword evidence="6" id="KW-0234">DNA repair</keyword>
<dbReference type="SMART" id="SM01032">
    <property type="entry name" value="BHD_3"/>
    <property type="match status" value="1"/>
</dbReference>
<dbReference type="FunFam" id="2.20.20.110:FF:000001">
    <property type="entry name" value="DNA repair protein complementing XP-C cells"/>
    <property type="match status" value="1"/>
</dbReference>
<dbReference type="AlphaFoldDB" id="A0A9D3Q2D1"/>
<dbReference type="Gene3D" id="3.90.260.10">
    <property type="entry name" value="Transglutaminase-like"/>
    <property type="match status" value="1"/>
</dbReference>
<dbReference type="InterPro" id="IPR018325">
    <property type="entry name" value="Rad4/PNGase_transGLS-fold"/>
</dbReference>
<feature type="region of interest" description="Disordered" evidence="8">
    <location>
        <begin position="48"/>
        <end position="171"/>
    </location>
</feature>
<feature type="compositionally biased region" description="Acidic residues" evidence="8">
    <location>
        <begin position="118"/>
        <end position="135"/>
    </location>
</feature>
<evidence type="ECO:0000256" key="5">
    <source>
        <dbReference type="ARBA" id="ARBA00023125"/>
    </source>
</evidence>
<feature type="compositionally biased region" description="Acidic residues" evidence="8">
    <location>
        <begin position="450"/>
        <end position="459"/>
    </location>
</feature>
<feature type="domain" description="Rad4 beta-hairpin" evidence="11">
    <location>
        <begin position="694"/>
        <end position="768"/>
    </location>
</feature>
<feature type="domain" description="Rad4 beta-hairpin" evidence="10">
    <location>
        <begin position="628"/>
        <end position="687"/>
    </location>
</feature>
<gene>
    <name evidence="12" type="ORF">MATL_G00111170</name>
</gene>
<evidence type="ECO:0000256" key="7">
    <source>
        <dbReference type="ARBA" id="ARBA00023242"/>
    </source>
</evidence>
<dbReference type="GO" id="GO:0003684">
    <property type="term" value="F:damaged DNA binding"/>
    <property type="evidence" value="ECO:0007669"/>
    <property type="project" value="InterPro"/>
</dbReference>